<proteinExistence type="predicted"/>
<dbReference type="GO" id="GO:0003924">
    <property type="term" value="F:GTPase activity"/>
    <property type="evidence" value="ECO:0007669"/>
    <property type="project" value="InterPro"/>
</dbReference>
<dbReference type="GO" id="GO:0006897">
    <property type="term" value="P:endocytosis"/>
    <property type="evidence" value="ECO:0007669"/>
    <property type="project" value="TreeGrafter"/>
</dbReference>
<evidence type="ECO:0000313" key="5">
    <source>
        <dbReference type="EMBL" id="KAK2751844.1"/>
    </source>
</evidence>
<dbReference type="GO" id="GO:0005874">
    <property type="term" value="C:microtubule"/>
    <property type="evidence" value="ECO:0007669"/>
    <property type="project" value="TreeGrafter"/>
</dbReference>
<reference evidence="5" key="1">
    <citation type="submission" date="2023-02" db="EMBL/GenBank/DDBJ databases">
        <title>Colletotrichum kahawae CIFC_Que2 genome sequencing and assembly.</title>
        <authorList>
            <person name="Baroncelli R."/>
        </authorList>
    </citation>
    <scope>NUCLEOTIDE SEQUENCE</scope>
    <source>
        <strain evidence="5">CIFC_Que2</strain>
    </source>
</reference>
<dbReference type="GO" id="GO:0008017">
    <property type="term" value="F:microtubule binding"/>
    <property type="evidence" value="ECO:0007669"/>
    <property type="project" value="TreeGrafter"/>
</dbReference>
<dbReference type="EMBL" id="VYYT01000258">
    <property type="protein sequence ID" value="KAK2751844.1"/>
    <property type="molecule type" value="Genomic_DNA"/>
</dbReference>
<feature type="compositionally biased region" description="Basic and acidic residues" evidence="3">
    <location>
        <begin position="622"/>
        <end position="644"/>
    </location>
</feature>
<protein>
    <submittedName>
        <fullName evidence="5">Dynamin family protein</fullName>
    </submittedName>
</protein>
<dbReference type="CDD" id="cd08771">
    <property type="entry name" value="DLP_1"/>
    <property type="match status" value="1"/>
</dbReference>
<accession>A0AAD9YAD9</accession>
<evidence type="ECO:0000256" key="3">
    <source>
        <dbReference type="SAM" id="MobiDB-lite"/>
    </source>
</evidence>
<evidence type="ECO:0000259" key="4">
    <source>
        <dbReference type="PROSITE" id="PS51388"/>
    </source>
</evidence>
<dbReference type="InterPro" id="IPR020850">
    <property type="entry name" value="GED_dom"/>
</dbReference>
<feature type="compositionally biased region" description="Polar residues" evidence="3">
    <location>
        <begin position="609"/>
        <end position="621"/>
    </location>
</feature>
<dbReference type="InterPro" id="IPR027417">
    <property type="entry name" value="P-loop_NTPase"/>
</dbReference>
<dbReference type="PANTHER" id="PTHR11566:SF21">
    <property type="entry name" value="DYNAMIN RELATED PROTEIN 1, ISOFORM A"/>
    <property type="match status" value="1"/>
</dbReference>
<dbReference type="Gene3D" id="3.40.50.300">
    <property type="entry name" value="P-loop containing nucleotide triphosphate hydrolases"/>
    <property type="match status" value="1"/>
</dbReference>
<dbReference type="GO" id="GO:0048312">
    <property type="term" value="P:intracellular distribution of mitochondria"/>
    <property type="evidence" value="ECO:0007669"/>
    <property type="project" value="TreeGrafter"/>
</dbReference>
<dbReference type="Pfam" id="PF00350">
    <property type="entry name" value="Dynamin_N"/>
    <property type="match status" value="1"/>
</dbReference>
<dbReference type="InterPro" id="IPR000375">
    <property type="entry name" value="Dynamin_stalk"/>
</dbReference>
<feature type="compositionally biased region" description="Basic and acidic residues" evidence="3">
    <location>
        <begin position="547"/>
        <end position="575"/>
    </location>
</feature>
<dbReference type="GO" id="GO:0016020">
    <property type="term" value="C:membrane"/>
    <property type="evidence" value="ECO:0007669"/>
    <property type="project" value="TreeGrafter"/>
</dbReference>
<dbReference type="GO" id="GO:0005739">
    <property type="term" value="C:mitochondrion"/>
    <property type="evidence" value="ECO:0007669"/>
    <property type="project" value="TreeGrafter"/>
</dbReference>
<evidence type="ECO:0000313" key="6">
    <source>
        <dbReference type="Proteomes" id="UP001281614"/>
    </source>
</evidence>
<dbReference type="AlphaFoldDB" id="A0AAD9YAD9"/>
<dbReference type="PRINTS" id="PR00195">
    <property type="entry name" value="DYNAMIN"/>
</dbReference>
<keyword evidence="2" id="KW-0342">GTP-binding</keyword>
<comment type="caution">
    <text evidence="5">The sequence shown here is derived from an EMBL/GenBank/DDBJ whole genome shotgun (WGS) entry which is preliminary data.</text>
</comment>
<sequence>MADKPPPQLPCLRKLSEPYAGVLDALDSLKDAGFERELVPKLVVIGDQNSGKSSVLEAICQIPFPVNTRLCTRFPTEVIQRKADKDLIIVTISPAAQGSNDTAVKDFERRRELADSTESKSASDWLESAITEATSLILGGSRDSTFQRRFSHDVLKITVMGPNRSPLTLVDLPGLWSTSSNAQDKKDKGVVDAMVRAYLEEPRNVFLLVISARSRWNNLRAPQEVEDKGDSSGLRTLGVITELDAAHEDKDHIVSLFHAQERWNPGYGWHGLRNRSKKERKDGKDRDQVEKSFFNEHWNQIEQSQKGIAALRPKLTSLLAGQVRRHLHSLIGEVRCRTKTLTGQIETLEKRRTSEHTQRNLLSRMAGEFQQLCCNAVNGQYGEGMVPPGLQAFFNGPTDTQQRCQDKRLQAVVRALGQLFNSVMIQKGKSTHIEGLGETPLRPSKVSFSEDLGTTDTIADLITESRVFEGNSEAPEDETDSEVGDEVGPEVSDNEERQNSRNPIEELSQEEPMDHLESNASKTYGDSIRRKEGTLSSPRKPSSECLDSDHTYESLDSNESKKGGDLARGEADNARETNSNTHDIWLPAPTFYTKRESNSVRRNLKKRVQSTSSPGDTYSDTESIKRRTARENERGRASAEERSAKVGGTSTAFFCRHLQPEIGSILRAHVREIYEPLPPPIQRSFADFESKVLLMAAQWRGIESLDEVNTAMVSKLFREENKRWRSIANTHLNLVWEVVYRFTHLALEHCVDPGFLPDLKHLLIRKCLEHLHRYAEEKLEELLRCHDGMNPATHDFISELDEDALNFGVRTKPTREKVGKEILQQLQSALSAKEWGEMVSEAYHHLGIITNDETSITDRLFHKMNTTLEKVALDGGLPGTGDAETGNCYTAEQAAVRRAIFTMEKYYKASLVSFVSYVNAMVVHNGLLEKLPYEIFTPDIVSTQTSEIVSKIAGEKEDDVRRRAELAEKLSVFEDALRSFEDFQIGIA</sequence>
<gene>
    <name evidence="5" type="ORF">CKAH01_17789</name>
</gene>
<feature type="region of interest" description="Disordered" evidence="3">
    <location>
        <begin position="268"/>
        <end position="287"/>
    </location>
</feature>
<dbReference type="SMART" id="SM00053">
    <property type="entry name" value="DYNc"/>
    <property type="match status" value="1"/>
</dbReference>
<dbReference type="GO" id="GO:0005525">
    <property type="term" value="F:GTP binding"/>
    <property type="evidence" value="ECO:0007669"/>
    <property type="project" value="InterPro"/>
</dbReference>
<dbReference type="GO" id="GO:0016559">
    <property type="term" value="P:peroxisome fission"/>
    <property type="evidence" value="ECO:0007669"/>
    <property type="project" value="TreeGrafter"/>
</dbReference>
<organism evidence="5 6">
    <name type="scientific">Colletotrichum kahawae</name>
    <name type="common">Coffee berry disease fungus</name>
    <dbReference type="NCBI Taxonomy" id="34407"/>
    <lineage>
        <taxon>Eukaryota</taxon>
        <taxon>Fungi</taxon>
        <taxon>Dikarya</taxon>
        <taxon>Ascomycota</taxon>
        <taxon>Pezizomycotina</taxon>
        <taxon>Sordariomycetes</taxon>
        <taxon>Hypocreomycetidae</taxon>
        <taxon>Glomerellales</taxon>
        <taxon>Glomerellaceae</taxon>
        <taxon>Colletotrichum</taxon>
        <taxon>Colletotrichum gloeosporioides species complex</taxon>
    </lineage>
</organism>
<keyword evidence="1" id="KW-0547">Nucleotide-binding</keyword>
<dbReference type="InterPro" id="IPR022812">
    <property type="entry name" value="Dynamin"/>
</dbReference>
<keyword evidence="6" id="KW-1185">Reference proteome</keyword>
<evidence type="ECO:0000256" key="2">
    <source>
        <dbReference type="ARBA" id="ARBA00023134"/>
    </source>
</evidence>
<dbReference type="Pfam" id="PF01031">
    <property type="entry name" value="Dynamin_M"/>
    <property type="match status" value="1"/>
</dbReference>
<feature type="compositionally biased region" description="Acidic residues" evidence="3">
    <location>
        <begin position="474"/>
        <end position="488"/>
    </location>
</feature>
<dbReference type="SUPFAM" id="SSF52540">
    <property type="entry name" value="P-loop containing nucleoside triphosphate hydrolases"/>
    <property type="match status" value="1"/>
</dbReference>
<dbReference type="GO" id="GO:0000266">
    <property type="term" value="P:mitochondrial fission"/>
    <property type="evidence" value="ECO:0007669"/>
    <property type="project" value="TreeGrafter"/>
</dbReference>
<feature type="region of interest" description="Disordered" evidence="3">
    <location>
        <begin position="463"/>
        <end position="644"/>
    </location>
</feature>
<evidence type="ECO:0000256" key="1">
    <source>
        <dbReference type="ARBA" id="ARBA00022741"/>
    </source>
</evidence>
<feature type="domain" description="GED" evidence="4">
    <location>
        <begin position="896"/>
        <end position="988"/>
    </location>
</feature>
<dbReference type="PANTHER" id="PTHR11566">
    <property type="entry name" value="DYNAMIN"/>
    <property type="match status" value="1"/>
</dbReference>
<dbReference type="InterPro" id="IPR045063">
    <property type="entry name" value="Dynamin_N"/>
</dbReference>
<name>A0AAD9YAD9_COLKA</name>
<dbReference type="Proteomes" id="UP001281614">
    <property type="component" value="Unassembled WGS sequence"/>
</dbReference>
<dbReference type="PROSITE" id="PS51388">
    <property type="entry name" value="GED"/>
    <property type="match status" value="1"/>
</dbReference>
<dbReference type="InterPro" id="IPR001401">
    <property type="entry name" value="Dynamin_GTPase"/>
</dbReference>